<keyword evidence="8" id="KW-1185">Reference proteome</keyword>
<protein>
    <recommendedName>
        <fullName evidence="2">Regulatory protein zeste</fullName>
    </recommendedName>
</protein>
<reference evidence="7" key="1">
    <citation type="submission" date="2021-04" db="EMBL/GenBank/DDBJ databases">
        <authorList>
            <person name="Tunstrom K."/>
        </authorList>
    </citation>
    <scope>NUCLEOTIDE SEQUENCE</scope>
</reference>
<evidence type="ECO:0000256" key="3">
    <source>
        <dbReference type="ARBA" id="ARBA00023015"/>
    </source>
</evidence>
<evidence type="ECO:0000259" key="6">
    <source>
        <dbReference type="Pfam" id="PF13873"/>
    </source>
</evidence>
<evidence type="ECO:0000256" key="5">
    <source>
        <dbReference type="ARBA" id="ARBA00025466"/>
    </source>
</evidence>
<accession>A0A8S3XDV1</accession>
<dbReference type="InterPro" id="IPR028002">
    <property type="entry name" value="Myb_DNA-bind_5"/>
</dbReference>
<dbReference type="Pfam" id="PF13873">
    <property type="entry name" value="Myb_DNA-bind_5"/>
    <property type="match status" value="1"/>
</dbReference>
<gene>
    <name evidence="7" type="ORF">PAPOLLO_LOCUS14977</name>
</gene>
<evidence type="ECO:0000256" key="1">
    <source>
        <dbReference type="ARBA" id="ARBA00011764"/>
    </source>
</evidence>
<evidence type="ECO:0000313" key="7">
    <source>
        <dbReference type="EMBL" id="CAG5007878.1"/>
    </source>
</evidence>
<comment type="subunit">
    <text evidence="1">Self-associates forming complexes of several hundred monomers.</text>
</comment>
<evidence type="ECO:0000256" key="4">
    <source>
        <dbReference type="ARBA" id="ARBA00023163"/>
    </source>
</evidence>
<comment type="function">
    <text evidence="5">Involved in transvection phenomena (= synapsis-dependent gene expression), where the synaptic pairing of chromosomes carrying genes with which zeste interacts influences the expression of these genes. Zeste binds to DNA and stimulates transcription from a nearby promoter.</text>
</comment>
<keyword evidence="4" id="KW-0804">Transcription</keyword>
<proteinExistence type="predicted"/>
<name>A0A8S3XDV1_PARAO</name>
<dbReference type="AlphaFoldDB" id="A0A8S3XDV1"/>
<dbReference type="Proteomes" id="UP000691718">
    <property type="component" value="Unassembled WGS sequence"/>
</dbReference>
<dbReference type="EMBL" id="CAJQZP010001009">
    <property type="protein sequence ID" value="CAG5007878.1"/>
    <property type="molecule type" value="Genomic_DNA"/>
</dbReference>
<keyword evidence="3" id="KW-0805">Transcription regulation</keyword>
<organism evidence="7 8">
    <name type="scientific">Parnassius apollo</name>
    <name type="common">Apollo butterfly</name>
    <name type="synonym">Papilio apollo</name>
    <dbReference type="NCBI Taxonomy" id="110799"/>
    <lineage>
        <taxon>Eukaryota</taxon>
        <taxon>Metazoa</taxon>
        <taxon>Ecdysozoa</taxon>
        <taxon>Arthropoda</taxon>
        <taxon>Hexapoda</taxon>
        <taxon>Insecta</taxon>
        <taxon>Pterygota</taxon>
        <taxon>Neoptera</taxon>
        <taxon>Endopterygota</taxon>
        <taxon>Lepidoptera</taxon>
        <taxon>Glossata</taxon>
        <taxon>Ditrysia</taxon>
        <taxon>Papilionoidea</taxon>
        <taxon>Papilionidae</taxon>
        <taxon>Parnassiinae</taxon>
        <taxon>Parnassini</taxon>
        <taxon>Parnassius</taxon>
        <taxon>Parnassius</taxon>
    </lineage>
</organism>
<sequence>MTENNRKRCQNFAFDEKDNLIKLRDTFKNVILNKKSDGIINQATNEAWVNLCTRLNSTGTTARSKESLLRVWEKMKTDAKLYKALSKSSHNATGMAHHTLRQILFFNDLMGRACAGITGVQDLDAD</sequence>
<comment type="caution">
    <text evidence="7">The sequence shown here is derived from an EMBL/GenBank/DDBJ whole genome shotgun (WGS) entry which is preliminary data.</text>
</comment>
<feature type="domain" description="Myb/SANT-like DNA-binding" evidence="6">
    <location>
        <begin position="8"/>
        <end position="81"/>
    </location>
</feature>
<dbReference type="OrthoDB" id="6925523at2759"/>
<evidence type="ECO:0000313" key="8">
    <source>
        <dbReference type="Proteomes" id="UP000691718"/>
    </source>
</evidence>
<evidence type="ECO:0000256" key="2">
    <source>
        <dbReference type="ARBA" id="ARBA00016807"/>
    </source>
</evidence>